<reference evidence="2 3" key="1">
    <citation type="submission" date="2019-06" db="EMBL/GenBank/DDBJ databases">
        <title>A chromosomal-level reference genome of Carpinus fangiana (Coryloideae, Betulaceae).</title>
        <authorList>
            <person name="Yang X."/>
            <person name="Wang Z."/>
            <person name="Zhang L."/>
            <person name="Hao G."/>
            <person name="Liu J."/>
            <person name="Yang Y."/>
        </authorList>
    </citation>
    <scope>NUCLEOTIDE SEQUENCE [LARGE SCALE GENOMIC DNA]</scope>
    <source>
        <strain evidence="2">Cfa_2016G</strain>
        <tissue evidence="2">Leaf</tissue>
    </source>
</reference>
<feature type="compositionally biased region" description="Basic and acidic residues" evidence="1">
    <location>
        <begin position="86"/>
        <end position="103"/>
    </location>
</feature>
<protein>
    <submittedName>
        <fullName evidence="2">Uncharacterized protein</fullName>
    </submittedName>
</protein>
<dbReference type="Proteomes" id="UP000327013">
    <property type="component" value="Chromosome 4"/>
</dbReference>
<evidence type="ECO:0000313" key="3">
    <source>
        <dbReference type="Proteomes" id="UP000327013"/>
    </source>
</evidence>
<keyword evidence="3" id="KW-1185">Reference proteome</keyword>
<evidence type="ECO:0000256" key="1">
    <source>
        <dbReference type="SAM" id="MobiDB-lite"/>
    </source>
</evidence>
<organism evidence="2 3">
    <name type="scientific">Carpinus fangiana</name>
    <dbReference type="NCBI Taxonomy" id="176857"/>
    <lineage>
        <taxon>Eukaryota</taxon>
        <taxon>Viridiplantae</taxon>
        <taxon>Streptophyta</taxon>
        <taxon>Embryophyta</taxon>
        <taxon>Tracheophyta</taxon>
        <taxon>Spermatophyta</taxon>
        <taxon>Magnoliopsida</taxon>
        <taxon>eudicotyledons</taxon>
        <taxon>Gunneridae</taxon>
        <taxon>Pentapetalae</taxon>
        <taxon>rosids</taxon>
        <taxon>fabids</taxon>
        <taxon>Fagales</taxon>
        <taxon>Betulaceae</taxon>
        <taxon>Carpinus</taxon>
    </lineage>
</organism>
<dbReference type="AlphaFoldDB" id="A0A660KSB2"/>
<evidence type="ECO:0000313" key="2">
    <source>
        <dbReference type="EMBL" id="KAE8037129.1"/>
    </source>
</evidence>
<name>A0A660KSB2_9ROSI</name>
<accession>A0A660KSB2</accession>
<sequence length="116" mass="13159">MQISFPVEANPSPNGPHGLVLRWVCLNLSRLIAFCAISERRNLDYCIRILYNAHDPNVFSWNTAIRGYFEGESPEKSVVLRNGGSRPDKWNHMPKKGSFERRPDRAVSMSVSVSLV</sequence>
<dbReference type="EMBL" id="CM017324">
    <property type="protein sequence ID" value="KAE8037129.1"/>
    <property type="molecule type" value="Genomic_DNA"/>
</dbReference>
<gene>
    <name evidence="2" type="ORF">FH972_009749</name>
</gene>
<dbReference type="OrthoDB" id="185373at2759"/>
<proteinExistence type="predicted"/>
<feature type="region of interest" description="Disordered" evidence="1">
    <location>
        <begin position="80"/>
        <end position="103"/>
    </location>
</feature>